<dbReference type="AlphaFoldDB" id="A0A069PTJ2"/>
<proteinExistence type="predicted"/>
<protein>
    <submittedName>
        <fullName evidence="1">Uncharacterized protein</fullName>
    </submittedName>
</protein>
<dbReference type="Proteomes" id="UP000027466">
    <property type="component" value="Unassembled WGS sequence"/>
</dbReference>
<comment type="caution">
    <text evidence="1">The sequence shown here is derived from an EMBL/GenBank/DDBJ whole genome shotgun (WGS) entry which is preliminary data.</text>
</comment>
<evidence type="ECO:0000313" key="2">
    <source>
        <dbReference type="Proteomes" id="UP000027466"/>
    </source>
</evidence>
<keyword evidence="2" id="KW-1185">Reference proteome</keyword>
<evidence type="ECO:0000313" key="1">
    <source>
        <dbReference type="EMBL" id="KDR43915.1"/>
    </source>
</evidence>
<dbReference type="RefSeq" id="WP_035927160.1">
    <property type="nucleotide sequence ID" value="NZ_CADFFX010000006.1"/>
</dbReference>
<reference evidence="1 2" key="1">
    <citation type="submission" date="2014-03" db="EMBL/GenBank/DDBJ databases">
        <title>Draft Genome Sequences of Four Burkholderia Strains.</title>
        <authorList>
            <person name="Liu X.Y."/>
            <person name="Li C.X."/>
            <person name="Xu J.H."/>
        </authorList>
    </citation>
    <scope>NUCLEOTIDE SEQUENCE [LARGE SCALE GENOMIC DNA]</scope>
    <source>
        <strain evidence="1 2">DSM 50014</strain>
    </source>
</reference>
<gene>
    <name evidence="1" type="ORF">BG61_24520</name>
</gene>
<dbReference type="STRING" id="60547.GCA_000751215_01070"/>
<accession>A0A069PTJ2</accession>
<name>A0A069PTJ2_9BURK</name>
<organism evidence="1 2">
    <name type="scientific">Caballeronia glathei</name>
    <dbReference type="NCBI Taxonomy" id="60547"/>
    <lineage>
        <taxon>Bacteria</taxon>
        <taxon>Pseudomonadati</taxon>
        <taxon>Pseudomonadota</taxon>
        <taxon>Betaproteobacteria</taxon>
        <taxon>Burkholderiales</taxon>
        <taxon>Burkholderiaceae</taxon>
        <taxon>Caballeronia</taxon>
    </lineage>
</organism>
<sequence length="141" mass="15604">MDDTWKFQIRIGVSAELAAALRADPACASHAALRDVLRRHDASLKCQYDAFADYVDEARRLGPEKYPLYEWTRQTIENPEKKAKYLQSFTVYVDGEEVYAKETADALQSELAGLGAGAGIVSIARFDTNPANNPQPPARGQ</sequence>
<dbReference type="EMBL" id="JFHC01000004">
    <property type="protein sequence ID" value="KDR43915.1"/>
    <property type="molecule type" value="Genomic_DNA"/>
</dbReference>